<dbReference type="EMBL" id="JASCQP010000024">
    <property type="protein sequence ID" value="MDI5891289.1"/>
    <property type="molecule type" value="Genomic_DNA"/>
</dbReference>
<dbReference type="Pfam" id="PF01814">
    <property type="entry name" value="Hemerythrin"/>
    <property type="match status" value="1"/>
</dbReference>
<evidence type="ECO:0000313" key="3">
    <source>
        <dbReference type="Proteomes" id="UP001225957"/>
    </source>
</evidence>
<organism evidence="2 3">
    <name type="scientific">Halomonas rhizosphaerae</name>
    <dbReference type="NCBI Taxonomy" id="3043296"/>
    <lineage>
        <taxon>Bacteria</taxon>
        <taxon>Pseudomonadati</taxon>
        <taxon>Pseudomonadota</taxon>
        <taxon>Gammaproteobacteria</taxon>
        <taxon>Oceanospirillales</taxon>
        <taxon>Halomonadaceae</taxon>
        <taxon>Halomonas</taxon>
    </lineage>
</organism>
<feature type="domain" description="Hemerythrin-like" evidence="1">
    <location>
        <begin position="2"/>
        <end position="120"/>
    </location>
</feature>
<comment type="caution">
    <text evidence="2">The sequence shown here is derived from an EMBL/GenBank/DDBJ whole genome shotgun (WGS) entry which is preliminary data.</text>
</comment>
<dbReference type="InterPro" id="IPR012312">
    <property type="entry name" value="Hemerythrin-like"/>
</dbReference>
<evidence type="ECO:0000259" key="1">
    <source>
        <dbReference type="Pfam" id="PF01814"/>
    </source>
</evidence>
<sequence length="147" mass="17160">MTIFEALRADHDIQRDLLEKLLQTSGDSQERERLHHQLRAELQHHAAAEERALYMPMLAIDLTQEKARHSVAEHHEIDEQLETLEATDYASPAWLTQARKLSELVIHHLDEEEHEVFQLAGRGLAEHQKTDLADDYRQEMARQRQDA</sequence>
<accession>A0ABT6V233</accession>
<dbReference type="PANTHER" id="PTHR35585:SF1">
    <property type="entry name" value="HHE DOMAIN PROTEIN (AFU_ORTHOLOGUE AFUA_4G00730)"/>
    <property type="match status" value="1"/>
</dbReference>
<name>A0ABT6V233_9GAMM</name>
<proteinExistence type="predicted"/>
<dbReference type="RefSeq" id="WP_282735244.1">
    <property type="nucleotide sequence ID" value="NZ_JASCQP010000024.1"/>
</dbReference>
<dbReference type="Proteomes" id="UP001225957">
    <property type="component" value="Unassembled WGS sequence"/>
</dbReference>
<keyword evidence="3" id="KW-1185">Reference proteome</keyword>
<dbReference type="PANTHER" id="PTHR35585">
    <property type="entry name" value="HHE DOMAIN PROTEIN (AFU_ORTHOLOGUE AFUA_4G00730)"/>
    <property type="match status" value="1"/>
</dbReference>
<gene>
    <name evidence="2" type="ORF">QLQ83_09285</name>
</gene>
<reference evidence="2 3" key="1">
    <citation type="submission" date="2023-04" db="EMBL/GenBank/DDBJ databases">
        <title>Halomonas strains isolated from rhizosphere soil.</title>
        <authorList>
            <person name="Xu L."/>
            <person name="Sun J.-Q."/>
        </authorList>
    </citation>
    <scope>NUCLEOTIDE SEQUENCE [LARGE SCALE GENOMIC DNA]</scope>
    <source>
        <strain evidence="2 3">LR5S20</strain>
    </source>
</reference>
<protein>
    <submittedName>
        <fullName evidence="2">Hemerythrin domain-containing protein</fullName>
    </submittedName>
</protein>
<evidence type="ECO:0000313" key="2">
    <source>
        <dbReference type="EMBL" id="MDI5891289.1"/>
    </source>
</evidence>